<feature type="domain" description="Sulfotransferase" evidence="2">
    <location>
        <begin position="115"/>
        <end position="380"/>
    </location>
</feature>
<keyword evidence="4" id="KW-1185">Reference proteome</keyword>
<evidence type="ECO:0000313" key="4">
    <source>
        <dbReference type="Proteomes" id="UP001195483"/>
    </source>
</evidence>
<dbReference type="InterPro" id="IPR000863">
    <property type="entry name" value="Sulfotransferase_dom"/>
</dbReference>
<sequence length="409" mass="48513">MLTGCGRTDYESYQAVLCLILKMMLKKRAMSFLSICLVLMITNMFLISDFVWRFNYVLYPLTCYTFGPPPLVTDILELKSLLKEGPFKFLPDFKNPCFYDNESRLIKSLRCLPYFFIAGFPKCGSTDLWKRLSYHPEIVTLHPKESSFFDGRRFHLDHAWTFEDFIDTFQKDAEVIRKNSTYNKSETLLFHKLITGEASVNTAAMNDLWYKLPENSGLKEPRYTNANYLRHLIPQVRLIFIMRDPTERLWSEYVYSARANCFQASSEDFHELMLESISRFQNCLQNYSEKSCVYNFTIDTFKGRLRTGLYVMHIMDWLRVFPRDQVLFIRTEEYEIDIPYTLKRIFKFLDIGSPPDDIFKQMVECERQNVQTFKGNISTKTKILLDNFYKPYNYRLSNLLGEYSMQKNN</sequence>
<dbReference type="GO" id="GO:0019319">
    <property type="term" value="P:hexose biosynthetic process"/>
    <property type="evidence" value="ECO:0007669"/>
    <property type="project" value="TreeGrafter"/>
</dbReference>
<gene>
    <name evidence="3" type="ORF">CHS0354_011864</name>
</gene>
<protein>
    <recommendedName>
        <fullName evidence="2">Sulfotransferase domain-containing protein</fullName>
    </recommendedName>
</protein>
<dbReference type="Pfam" id="PF00685">
    <property type="entry name" value="Sulfotransfer_1"/>
    <property type="match status" value="1"/>
</dbReference>
<evidence type="ECO:0000256" key="1">
    <source>
        <dbReference type="SAM" id="Phobius"/>
    </source>
</evidence>
<dbReference type="SUPFAM" id="SSF52540">
    <property type="entry name" value="P-loop containing nucleoside triphosphate hydrolases"/>
    <property type="match status" value="1"/>
</dbReference>
<feature type="transmembrane region" description="Helical" evidence="1">
    <location>
        <begin position="32"/>
        <end position="52"/>
    </location>
</feature>
<reference evidence="3" key="1">
    <citation type="journal article" date="2021" name="Genome Biol. Evol.">
        <title>A High-Quality Reference Genome for a Parasitic Bivalve with Doubly Uniparental Inheritance (Bivalvia: Unionida).</title>
        <authorList>
            <person name="Smith C.H."/>
        </authorList>
    </citation>
    <scope>NUCLEOTIDE SEQUENCE</scope>
    <source>
        <strain evidence="3">CHS0354</strain>
    </source>
</reference>
<keyword evidence="1" id="KW-0812">Transmembrane</keyword>
<name>A0AAE0TAV0_9BIVA</name>
<dbReference type="EMBL" id="JAEAOA010000726">
    <property type="protein sequence ID" value="KAK3606995.1"/>
    <property type="molecule type" value="Genomic_DNA"/>
</dbReference>
<dbReference type="InterPro" id="IPR027417">
    <property type="entry name" value="P-loop_NTPase"/>
</dbReference>
<dbReference type="PANTHER" id="PTHR15723:SF0">
    <property type="entry name" value="CARBOHYDRATE SULFOTRANSFERASE 15"/>
    <property type="match status" value="1"/>
</dbReference>
<accession>A0AAE0TAV0</accession>
<evidence type="ECO:0000313" key="3">
    <source>
        <dbReference type="EMBL" id="KAK3606995.1"/>
    </source>
</evidence>
<comment type="caution">
    <text evidence="3">The sequence shown here is derived from an EMBL/GenBank/DDBJ whole genome shotgun (WGS) entry which is preliminary data.</text>
</comment>
<dbReference type="Proteomes" id="UP001195483">
    <property type="component" value="Unassembled WGS sequence"/>
</dbReference>
<organism evidence="3 4">
    <name type="scientific">Potamilus streckersoni</name>
    <dbReference type="NCBI Taxonomy" id="2493646"/>
    <lineage>
        <taxon>Eukaryota</taxon>
        <taxon>Metazoa</taxon>
        <taxon>Spiralia</taxon>
        <taxon>Lophotrochozoa</taxon>
        <taxon>Mollusca</taxon>
        <taxon>Bivalvia</taxon>
        <taxon>Autobranchia</taxon>
        <taxon>Heteroconchia</taxon>
        <taxon>Palaeoheterodonta</taxon>
        <taxon>Unionida</taxon>
        <taxon>Unionoidea</taxon>
        <taxon>Unionidae</taxon>
        <taxon>Ambleminae</taxon>
        <taxon>Lampsilini</taxon>
        <taxon>Potamilus</taxon>
    </lineage>
</organism>
<proteinExistence type="predicted"/>
<dbReference type="GO" id="GO:0050659">
    <property type="term" value="F:N-acetylgalactosamine 4-sulfate 6-O-sulfotransferase activity"/>
    <property type="evidence" value="ECO:0007669"/>
    <property type="project" value="TreeGrafter"/>
</dbReference>
<keyword evidence="1" id="KW-0472">Membrane</keyword>
<reference evidence="3" key="3">
    <citation type="submission" date="2023-05" db="EMBL/GenBank/DDBJ databases">
        <authorList>
            <person name="Smith C.H."/>
        </authorList>
    </citation>
    <scope>NUCLEOTIDE SEQUENCE</scope>
    <source>
        <strain evidence="3">CHS0354</strain>
        <tissue evidence="3">Mantle</tissue>
    </source>
</reference>
<reference evidence="3" key="2">
    <citation type="journal article" date="2021" name="Genome Biol. Evol.">
        <title>Developing a high-quality reference genome for a parasitic bivalve with doubly uniparental inheritance (Bivalvia: Unionida).</title>
        <authorList>
            <person name="Smith C.H."/>
        </authorList>
    </citation>
    <scope>NUCLEOTIDE SEQUENCE</scope>
    <source>
        <strain evidence="3">CHS0354</strain>
        <tissue evidence="3">Mantle</tissue>
    </source>
</reference>
<dbReference type="InterPro" id="IPR052654">
    <property type="entry name" value="CS_Sulfotransferase"/>
</dbReference>
<dbReference type="Gene3D" id="3.40.50.300">
    <property type="entry name" value="P-loop containing nucleotide triphosphate hydrolases"/>
    <property type="match status" value="1"/>
</dbReference>
<dbReference type="PANTHER" id="PTHR15723">
    <property type="entry name" value="CARBOHYDRATE SULFOTRANSFERASE 15"/>
    <property type="match status" value="1"/>
</dbReference>
<evidence type="ECO:0000259" key="2">
    <source>
        <dbReference type="Pfam" id="PF00685"/>
    </source>
</evidence>
<dbReference type="AlphaFoldDB" id="A0AAE0TAV0"/>
<keyword evidence="1" id="KW-1133">Transmembrane helix</keyword>